<evidence type="ECO:0000313" key="2">
    <source>
        <dbReference type="EMBL" id="RDD60212.1"/>
    </source>
</evidence>
<feature type="transmembrane region" description="Helical" evidence="1">
    <location>
        <begin position="137"/>
        <end position="161"/>
    </location>
</feature>
<dbReference type="AlphaFoldDB" id="A0A369T5N0"/>
<dbReference type="RefSeq" id="WP_114583852.1">
    <property type="nucleotide sequence ID" value="NZ_QPMH01000035.1"/>
</dbReference>
<dbReference type="EMBL" id="QPMH01000035">
    <property type="protein sequence ID" value="RDD60212.1"/>
    <property type="molecule type" value="Genomic_DNA"/>
</dbReference>
<accession>A0A369T5N0</accession>
<dbReference type="Proteomes" id="UP000253941">
    <property type="component" value="Unassembled WGS sequence"/>
</dbReference>
<keyword evidence="1" id="KW-0472">Membrane</keyword>
<keyword evidence="1" id="KW-1133">Transmembrane helix</keyword>
<evidence type="ECO:0000313" key="3">
    <source>
        <dbReference type="Proteomes" id="UP000253941"/>
    </source>
</evidence>
<name>A0A369T5N0_9PROT</name>
<gene>
    <name evidence="2" type="ORF">DRB17_19225</name>
</gene>
<dbReference type="InterPro" id="IPR021497">
    <property type="entry name" value="GTA_holin_3TM"/>
</dbReference>
<proteinExistence type="predicted"/>
<evidence type="ECO:0008006" key="4">
    <source>
        <dbReference type="Google" id="ProtNLM"/>
    </source>
</evidence>
<sequence>MDWKDVGDAVRKVAGTAAPLIGTALGGPAGGAVGGLLASALGVEAEPDKVQAAVQADPEAALKLRELETRHREKIESLHLEAETARQAQINKTMRAEVGSEDAYVRRWRPTFGYAVAVTWTVQMGGVTWAVVVNPQWAAEIITAMTSLSVIWSVALSVLGINVAKRSRDKEVLVGRKAEKGVVGKIVQRVLPKSGVSSIGDDTHME</sequence>
<dbReference type="Pfam" id="PF11351">
    <property type="entry name" value="GTA_holin_3TM"/>
    <property type="match status" value="1"/>
</dbReference>
<evidence type="ECO:0000256" key="1">
    <source>
        <dbReference type="SAM" id="Phobius"/>
    </source>
</evidence>
<keyword evidence="1" id="KW-0812">Transmembrane</keyword>
<reference evidence="2 3" key="1">
    <citation type="submission" date="2018-07" db="EMBL/GenBank/DDBJ databases">
        <title>Venubactetium sediminum gen. nov., sp. nov., isolated from a marine solar saltern.</title>
        <authorList>
            <person name="Wang S."/>
        </authorList>
    </citation>
    <scope>NUCLEOTIDE SEQUENCE [LARGE SCALE GENOMIC DNA]</scope>
    <source>
        <strain evidence="2 3">WD2A32</strain>
    </source>
</reference>
<keyword evidence="3" id="KW-1185">Reference proteome</keyword>
<organism evidence="2 3">
    <name type="scientific">Ferruginivarius sediminum</name>
    <dbReference type="NCBI Taxonomy" id="2661937"/>
    <lineage>
        <taxon>Bacteria</taxon>
        <taxon>Pseudomonadati</taxon>
        <taxon>Pseudomonadota</taxon>
        <taxon>Alphaproteobacteria</taxon>
        <taxon>Rhodospirillales</taxon>
        <taxon>Rhodospirillaceae</taxon>
        <taxon>Ferruginivarius</taxon>
    </lineage>
</organism>
<protein>
    <recommendedName>
        <fullName evidence="4">Holin of 3TMs, for gene-transfer release</fullName>
    </recommendedName>
</protein>
<feature type="transmembrane region" description="Helical" evidence="1">
    <location>
        <begin position="112"/>
        <end position="131"/>
    </location>
</feature>
<comment type="caution">
    <text evidence="2">The sequence shown here is derived from an EMBL/GenBank/DDBJ whole genome shotgun (WGS) entry which is preliminary data.</text>
</comment>